<dbReference type="AlphaFoldDB" id="A0A401KNF2"/>
<evidence type="ECO:0000313" key="3">
    <source>
        <dbReference type="Proteomes" id="UP000286921"/>
    </source>
</evidence>
<proteinExistence type="predicted"/>
<dbReference type="SUPFAM" id="SSF63724">
    <property type="entry name" value="Cytolysin/lectin"/>
    <property type="match status" value="1"/>
</dbReference>
<keyword evidence="2" id="KW-0430">Lectin</keyword>
<feature type="compositionally biased region" description="Basic and acidic residues" evidence="1">
    <location>
        <begin position="404"/>
        <end position="418"/>
    </location>
</feature>
<evidence type="ECO:0000256" key="1">
    <source>
        <dbReference type="SAM" id="MobiDB-lite"/>
    </source>
</evidence>
<protein>
    <submittedName>
        <fullName evidence="2">Boletus edulis lectin</fullName>
    </submittedName>
</protein>
<comment type="caution">
    <text evidence="2">The sequence shown here is derived from an EMBL/GenBank/DDBJ whole genome shotgun (WGS) entry which is preliminary data.</text>
</comment>
<dbReference type="STRING" id="105351.A0A401KNF2"/>
<dbReference type="GO" id="GO:0030246">
    <property type="term" value="F:carbohydrate binding"/>
    <property type="evidence" value="ECO:0007669"/>
    <property type="project" value="UniProtKB-KW"/>
</dbReference>
<dbReference type="Gene3D" id="2.60.270.20">
    <property type="entry name" value="Cytolysin/lectin"/>
    <property type="match status" value="1"/>
</dbReference>
<evidence type="ECO:0000313" key="2">
    <source>
        <dbReference type="EMBL" id="GCB20787.1"/>
    </source>
</evidence>
<gene>
    <name evidence="2" type="ORF">AAWM_03672</name>
</gene>
<dbReference type="InterPro" id="IPR015926">
    <property type="entry name" value="Cytolysin/lectin"/>
</dbReference>
<dbReference type="EMBL" id="BDHI01000007">
    <property type="protein sequence ID" value="GCB20787.1"/>
    <property type="molecule type" value="Genomic_DNA"/>
</dbReference>
<dbReference type="Pfam" id="PF07367">
    <property type="entry name" value="FB_lectin"/>
    <property type="match status" value="1"/>
</dbReference>
<accession>A0A401KNF2</accession>
<reference evidence="2 3" key="1">
    <citation type="submission" date="2016-09" db="EMBL/GenBank/DDBJ databases">
        <title>Aspergillus awamori IFM 58123T.</title>
        <authorList>
            <person name="Kusuya Y."/>
            <person name="Shimizu M."/>
            <person name="Takahashi H."/>
            <person name="Yaguchi T."/>
        </authorList>
    </citation>
    <scope>NUCLEOTIDE SEQUENCE [LARGE SCALE GENOMIC DNA]</scope>
    <source>
        <strain evidence="2 3">IFM 58123</strain>
    </source>
</reference>
<name>A0A401KNF2_ASPAW</name>
<dbReference type="InterPro" id="IPR009960">
    <property type="entry name" value="Fruit_body_lectin_fun"/>
</dbReference>
<sequence length="599" mass="67361">MGGSGTSGMLRFKSSSGEIFTTVVGIHNYNPWCGLLWDLGEQDTALKLHPEFYSGGKYSHAAPEGCYSSATHATRASITFEREDQNEEKALVSRISEICDSDLPPTAKIIEAWANQALARADGDRQQVGKNWAYYFISRFSKHLSLAPVKQDLKESKRIQAEDAGALSFWYDQLATLLKDIPARLVYNFDECGFQPGQSQPRNVISGKNCPNLAEAERRETITALECIAADGWHMDPLFIFKSGLARKEKEAAAEEKQLAKQYKLFHGADMPRRPQEDIDRSIEPAGLAQERGDLLYLVNNREVSIDTEEDVVLAPSSFWQLLLEKKLEKALRRKTARHRRVIPDDTVIVASTSDRTRRKLTKRFDDTDITWSAIQKQLLLWFELFSKGKELTLKISFGYVDDHRSSQSTGRRGEKRGNSSVTQRMLGERDAQLGAEEHASGEKPICVVEERERHERQGKDKRKGGPLVGSGVPYPPCNIINVLPPQSSAQGLDVSTPEAEVVMSMSSLDIPDPRDVAAKEYSEWEMSNVENDTLKSAFRQVCDVMLDNGLDLEQVYKDQNPKSFTEKGIKIGIARRFVEDIGNWAEQVKKAIPIYEIL</sequence>
<organism evidence="2 3">
    <name type="scientific">Aspergillus awamori</name>
    <name type="common">Black koji mold</name>
    <dbReference type="NCBI Taxonomy" id="105351"/>
    <lineage>
        <taxon>Eukaryota</taxon>
        <taxon>Fungi</taxon>
        <taxon>Dikarya</taxon>
        <taxon>Ascomycota</taxon>
        <taxon>Pezizomycotina</taxon>
        <taxon>Eurotiomycetes</taxon>
        <taxon>Eurotiomycetidae</taxon>
        <taxon>Eurotiales</taxon>
        <taxon>Aspergillaceae</taxon>
        <taxon>Aspergillus</taxon>
    </lineage>
</organism>
<keyword evidence="3" id="KW-1185">Reference proteome</keyword>
<feature type="region of interest" description="Disordered" evidence="1">
    <location>
        <begin position="404"/>
        <end position="425"/>
    </location>
</feature>
<dbReference type="Proteomes" id="UP000286921">
    <property type="component" value="Unassembled WGS sequence"/>
</dbReference>